<reference evidence="1" key="1">
    <citation type="journal article" date="2015" name="Nature">
        <title>Complex archaea that bridge the gap between prokaryotes and eukaryotes.</title>
        <authorList>
            <person name="Spang A."/>
            <person name="Saw J.H."/>
            <person name="Jorgensen S.L."/>
            <person name="Zaremba-Niedzwiedzka K."/>
            <person name="Martijn J."/>
            <person name="Lind A.E."/>
            <person name="van Eijk R."/>
            <person name="Schleper C."/>
            <person name="Guy L."/>
            <person name="Ettema T.J."/>
        </authorList>
    </citation>
    <scope>NUCLEOTIDE SEQUENCE</scope>
</reference>
<organism evidence="1">
    <name type="scientific">marine sediment metagenome</name>
    <dbReference type="NCBI Taxonomy" id="412755"/>
    <lineage>
        <taxon>unclassified sequences</taxon>
        <taxon>metagenomes</taxon>
        <taxon>ecological metagenomes</taxon>
    </lineage>
</organism>
<proteinExistence type="predicted"/>
<dbReference type="EMBL" id="LAZR01057378">
    <property type="protein sequence ID" value="KKK72180.1"/>
    <property type="molecule type" value="Genomic_DNA"/>
</dbReference>
<dbReference type="GO" id="GO:0009055">
    <property type="term" value="F:electron transfer activity"/>
    <property type="evidence" value="ECO:0007669"/>
    <property type="project" value="InterPro"/>
</dbReference>
<dbReference type="Gene3D" id="1.10.760.10">
    <property type="entry name" value="Cytochrome c-like domain"/>
    <property type="match status" value="1"/>
</dbReference>
<dbReference type="AlphaFoldDB" id="A0A0F8YEM8"/>
<accession>A0A0F8YEM8</accession>
<gene>
    <name evidence="1" type="ORF">LCGC14_2906460</name>
</gene>
<evidence type="ECO:0008006" key="2">
    <source>
        <dbReference type="Google" id="ProtNLM"/>
    </source>
</evidence>
<feature type="non-terminal residue" evidence="1">
    <location>
        <position position="1"/>
    </location>
</feature>
<name>A0A0F8YEM8_9ZZZZ</name>
<protein>
    <recommendedName>
        <fullName evidence="2">Cytochrome c domain-containing protein</fullName>
    </recommendedName>
</protein>
<sequence length="46" mass="5355">ENSLRQSILEPSAKVREGYRDQMPTYKGILSDDEIDVIIDFIKSRK</sequence>
<dbReference type="InterPro" id="IPR036909">
    <property type="entry name" value="Cyt_c-like_dom_sf"/>
</dbReference>
<comment type="caution">
    <text evidence="1">The sequence shown here is derived from an EMBL/GenBank/DDBJ whole genome shotgun (WGS) entry which is preliminary data.</text>
</comment>
<dbReference type="GO" id="GO:0020037">
    <property type="term" value="F:heme binding"/>
    <property type="evidence" value="ECO:0007669"/>
    <property type="project" value="InterPro"/>
</dbReference>
<evidence type="ECO:0000313" key="1">
    <source>
        <dbReference type="EMBL" id="KKK72180.1"/>
    </source>
</evidence>
<dbReference type="SUPFAM" id="SSF46626">
    <property type="entry name" value="Cytochrome c"/>
    <property type="match status" value="1"/>
</dbReference>